<evidence type="ECO:0000256" key="6">
    <source>
        <dbReference type="ARBA" id="ARBA00022837"/>
    </source>
</evidence>
<dbReference type="InterPro" id="IPR039261">
    <property type="entry name" value="FNR_nucleotide-bd"/>
</dbReference>
<evidence type="ECO:0000256" key="3">
    <source>
        <dbReference type="ARBA" id="ARBA00022692"/>
    </source>
</evidence>
<evidence type="ECO:0000256" key="10">
    <source>
        <dbReference type="ARBA" id="ARBA00023136"/>
    </source>
</evidence>
<dbReference type="PANTHER" id="PTHR11972">
    <property type="entry name" value="NADPH OXIDASE"/>
    <property type="match status" value="1"/>
</dbReference>
<dbReference type="InterPro" id="IPR013130">
    <property type="entry name" value="Fe3_Rdtase_TM_dom"/>
</dbReference>
<keyword evidence="15" id="KW-1185">Reference proteome</keyword>
<dbReference type="GO" id="GO:0043020">
    <property type="term" value="C:NADPH oxidase complex"/>
    <property type="evidence" value="ECO:0007669"/>
    <property type="project" value="TreeGrafter"/>
</dbReference>
<evidence type="ECO:0000313" key="15">
    <source>
        <dbReference type="Proteomes" id="UP000678393"/>
    </source>
</evidence>
<feature type="non-terminal residue" evidence="14">
    <location>
        <position position="1009"/>
    </location>
</feature>
<evidence type="ECO:0000256" key="11">
    <source>
        <dbReference type="SAM" id="Phobius"/>
    </source>
</evidence>
<dbReference type="SUPFAM" id="SSF52343">
    <property type="entry name" value="Ferredoxin reductase-like, C-terminal NADP-linked domain"/>
    <property type="match status" value="1"/>
</dbReference>
<dbReference type="SUPFAM" id="SSF47473">
    <property type="entry name" value="EF-hand"/>
    <property type="match status" value="1"/>
</dbReference>
<dbReference type="GO" id="GO:0009653">
    <property type="term" value="P:anatomical structure morphogenesis"/>
    <property type="evidence" value="ECO:0007669"/>
    <property type="project" value="UniProtKB-ARBA"/>
</dbReference>
<dbReference type="InterPro" id="IPR017938">
    <property type="entry name" value="Riboflavin_synthase-like_b-brl"/>
</dbReference>
<gene>
    <name evidence="14" type="ORF">CUNI_LOCUS9227</name>
</gene>
<dbReference type="EMBL" id="CAJHNH020001582">
    <property type="protein sequence ID" value="CAG5123669.1"/>
    <property type="molecule type" value="Genomic_DNA"/>
</dbReference>
<dbReference type="InterPro" id="IPR002048">
    <property type="entry name" value="EF_hand_dom"/>
</dbReference>
<protein>
    <recommendedName>
        <fullName evidence="16">NAD(P)H oxidase (H(2)O(2)-forming)</fullName>
    </recommendedName>
</protein>
<dbReference type="CDD" id="cd06186">
    <property type="entry name" value="NOX_Duox_like_FAD_NADP"/>
    <property type="match status" value="1"/>
</dbReference>
<dbReference type="Gene3D" id="1.10.238.10">
    <property type="entry name" value="EF-hand"/>
    <property type="match status" value="1"/>
</dbReference>
<feature type="transmembrane region" description="Helical" evidence="11">
    <location>
        <begin position="591"/>
        <end position="614"/>
    </location>
</feature>
<evidence type="ECO:0000256" key="5">
    <source>
        <dbReference type="ARBA" id="ARBA00022827"/>
    </source>
</evidence>
<dbReference type="AlphaFoldDB" id="A0A8S3Z3F9"/>
<dbReference type="GO" id="GO:0042742">
    <property type="term" value="P:defense response to bacterium"/>
    <property type="evidence" value="ECO:0007669"/>
    <property type="project" value="UniProtKB-ARBA"/>
</dbReference>
<dbReference type="InterPro" id="IPR013121">
    <property type="entry name" value="Fe_red_NAD-bd_6"/>
</dbReference>
<evidence type="ECO:0000256" key="2">
    <source>
        <dbReference type="ARBA" id="ARBA00022630"/>
    </source>
</evidence>
<dbReference type="Gene3D" id="2.40.30.10">
    <property type="entry name" value="Translation factors"/>
    <property type="match status" value="1"/>
</dbReference>
<organism evidence="14 15">
    <name type="scientific">Candidula unifasciata</name>
    <dbReference type="NCBI Taxonomy" id="100452"/>
    <lineage>
        <taxon>Eukaryota</taxon>
        <taxon>Metazoa</taxon>
        <taxon>Spiralia</taxon>
        <taxon>Lophotrochozoa</taxon>
        <taxon>Mollusca</taxon>
        <taxon>Gastropoda</taxon>
        <taxon>Heterobranchia</taxon>
        <taxon>Euthyneura</taxon>
        <taxon>Panpulmonata</taxon>
        <taxon>Eupulmonata</taxon>
        <taxon>Stylommatophora</taxon>
        <taxon>Helicina</taxon>
        <taxon>Helicoidea</taxon>
        <taxon>Geomitridae</taxon>
        <taxon>Candidula</taxon>
    </lineage>
</organism>
<dbReference type="InterPro" id="IPR050369">
    <property type="entry name" value="RBOH/FRE"/>
</dbReference>
<dbReference type="Pfam" id="PF08022">
    <property type="entry name" value="FAD_binding_8"/>
    <property type="match status" value="1"/>
</dbReference>
<dbReference type="PROSITE" id="PS51384">
    <property type="entry name" value="FAD_FR"/>
    <property type="match status" value="1"/>
</dbReference>
<sequence length="1009" mass="116048">LFTEDEVKEIENTMFYDVINNVSNALRDANLINITREEIFFCSSSSDPDGCECNDPVVDDEAIAEVCEPLKHYDYFSGSEVSFVITIIVIILSLPVTIAIMMGMSWQRRHALNANGERPKAKLEAGPNQFFATEWVGRSTHGFLISRDVKINLDDTRLKILVSNMKNQVVRMIDLRRRMANETERPRASVTRSNDKGHKLMMVGVPGEIDLVLHFSSQNDRDSGFRQLQAFFNKHNWEFHEGPAMAENVMWREATTVDQRKEVLAKFFRSALAELSGQTPEVTDQKHVEEVLATKLTRTEFADALGLQPQSLFVRNMFLLVDSSGDGFVSFDEFKAYFGILSSGKPEQKAEMFFKMFDTSRTGKITKEDYKKMIMVLFEMNEADKSTKVNINEMVDKVFKQVGKDQQGYLTLQDFKTIMFSDTADVWKSAVLNLEVDGETATLGYKKSVKDRAKSFIAGYNMRPTSMINVKNDVRLPSALESPPKTEFQKFVQKWTRYVDNHRLQIFWVTLYTLVTIGIFVERAYYYSFEREHAGLRRLAGYGVSVTRGAASAQMFTYASLLITMCRNTLTFFRETFLHRFIPFDNFHDMHIYVAFLAVLFSVIHVIGHIINFFHICTQSSDDLNCYFREYFRATDVLASFHYWTYQTITGLTGVALILVLVVMYVFAMPYARRNLFKYFRSTHNLYIAVYILMFLHGHHRLVQPPLWPWYFIGPVVLFVLDKLVSVSRNKVLLPVHKAKLLPSGVIQLVFKRPLTFDYHSGQWVRIASPQLGKGEYHPFTLTSAPHEEHLSLHIRAVGPWTTNLRRLFDSNQIRTTPLPRIYLDGPFGESHQDWYRYSVSILIGGGIGVTPFASILKDIANRAMNVNRLPVQKVYFVWVTRTQQSFEWMTDIIRQTEAADVNDFLDVQICITQLKEQFDLRTTMLYICERHFQKVAGVSMFTGLRAKTHFGRPKFNPFFQGLKVVHKNVGQIGVFSCGPPAMTNSVQKACTEQNSFTGPSLIHHYENF</sequence>
<dbReference type="PROSITE" id="PS00018">
    <property type="entry name" value="EF_HAND_1"/>
    <property type="match status" value="2"/>
</dbReference>
<dbReference type="SFLD" id="SFLDS00052">
    <property type="entry name" value="Ferric_Reductase_Domain"/>
    <property type="match status" value="1"/>
</dbReference>
<evidence type="ECO:0008006" key="16">
    <source>
        <dbReference type="Google" id="ProtNLM"/>
    </source>
</evidence>
<keyword evidence="10 11" id="KW-0472">Membrane</keyword>
<evidence type="ECO:0000259" key="12">
    <source>
        <dbReference type="PROSITE" id="PS50222"/>
    </source>
</evidence>
<evidence type="ECO:0000256" key="9">
    <source>
        <dbReference type="ARBA" id="ARBA00023002"/>
    </source>
</evidence>
<dbReference type="GO" id="GO:0016175">
    <property type="term" value="F:superoxide-generating NAD(P)H oxidase activity"/>
    <property type="evidence" value="ECO:0007669"/>
    <property type="project" value="TreeGrafter"/>
</dbReference>
<dbReference type="SUPFAM" id="SSF63380">
    <property type="entry name" value="Riboflavin synthase domain-like"/>
    <property type="match status" value="1"/>
</dbReference>
<evidence type="ECO:0000256" key="1">
    <source>
        <dbReference type="ARBA" id="ARBA00004141"/>
    </source>
</evidence>
<dbReference type="SMART" id="SM00054">
    <property type="entry name" value="EFh"/>
    <property type="match status" value="3"/>
</dbReference>
<evidence type="ECO:0000313" key="14">
    <source>
        <dbReference type="EMBL" id="CAG5123669.1"/>
    </source>
</evidence>
<feature type="transmembrane region" description="Helical" evidence="11">
    <location>
        <begin position="81"/>
        <end position="102"/>
    </location>
</feature>
<keyword evidence="9" id="KW-0560">Oxidoreductase</keyword>
<dbReference type="PROSITE" id="PS50222">
    <property type="entry name" value="EF_HAND_2"/>
    <property type="match status" value="3"/>
</dbReference>
<dbReference type="GO" id="GO:0042554">
    <property type="term" value="P:superoxide anion generation"/>
    <property type="evidence" value="ECO:0007669"/>
    <property type="project" value="TreeGrafter"/>
</dbReference>
<name>A0A8S3Z3F9_9EUPU</name>
<dbReference type="SFLD" id="SFLDG01168">
    <property type="entry name" value="Ferric_reductase_subgroup_(FRE"/>
    <property type="match status" value="1"/>
</dbReference>
<feature type="domain" description="EF-hand" evidence="12">
    <location>
        <begin position="390"/>
        <end position="425"/>
    </location>
</feature>
<accession>A0A8S3Z3F9</accession>
<evidence type="ECO:0000256" key="7">
    <source>
        <dbReference type="ARBA" id="ARBA00022857"/>
    </source>
</evidence>
<dbReference type="Pfam" id="PF13499">
    <property type="entry name" value="EF-hand_7"/>
    <property type="match status" value="1"/>
</dbReference>
<dbReference type="PANTHER" id="PTHR11972:SF208">
    <property type="entry name" value="DUAL OXIDASE-LIKE PROTEIN"/>
    <property type="match status" value="1"/>
</dbReference>
<dbReference type="PRINTS" id="PR00450">
    <property type="entry name" value="RECOVERIN"/>
</dbReference>
<evidence type="ECO:0000259" key="13">
    <source>
        <dbReference type="PROSITE" id="PS51384"/>
    </source>
</evidence>
<feature type="transmembrane region" description="Helical" evidence="11">
    <location>
        <begin position="506"/>
        <end position="526"/>
    </location>
</feature>
<keyword evidence="3 11" id="KW-0812">Transmembrane</keyword>
<keyword evidence="2" id="KW-0285">Flavoprotein</keyword>
<dbReference type="Pfam" id="PF08030">
    <property type="entry name" value="NAD_binding_6"/>
    <property type="match status" value="1"/>
</dbReference>
<feature type="domain" description="EF-hand" evidence="12">
    <location>
        <begin position="345"/>
        <end position="380"/>
    </location>
</feature>
<dbReference type="SFLD" id="SFLDG01169">
    <property type="entry name" value="NADPH_oxidase_subgroup_(NOX)"/>
    <property type="match status" value="1"/>
</dbReference>
<evidence type="ECO:0000256" key="4">
    <source>
        <dbReference type="ARBA" id="ARBA00022723"/>
    </source>
</evidence>
<dbReference type="Gene3D" id="3.40.50.80">
    <property type="entry name" value="Nucleotide-binding domain of ferredoxin-NADP reductase (FNR) module"/>
    <property type="match status" value="1"/>
</dbReference>
<dbReference type="FunFam" id="2.40.30.10:FF:000059">
    <property type="entry name" value="dual oxidase isoform X1"/>
    <property type="match status" value="1"/>
</dbReference>
<dbReference type="InterPro" id="IPR013112">
    <property type="entry name" value="FAD-bd_8"/>
</dbReference>
<comment type="subcellular location">
    <subcellularLocation>
        <location evidence="1">Membrane</location>
        <topology evidence="1">Multi-pass membrane protein</topology>
    </subcellularLocation>
</comment>
<feature type="domain" description="EF-hand" evidence="12">
    <location>
        <begin position="309"/>
        <end position="344"/>
    </location>
</feature>
<keyword evidence="6" id="KW-0106">Calcium</keyword>
<keyword evidence="4" id="KW-0479">Metal-binding</keyword>
<feature type="transmembrane region" description="Helical" evidence="11">
    <location>
        <begin position="644"/>
        <end position="667"/>
    </location>
</feature>
<feature type="transmembrane region" description="Helical" evidence="11">
    <location>
        <begin position="546"/>
        <end position="570"/>
    </location>
</feature>
<dbReference type="Pfam" id="PF01794">
    <property type="entry name" value="Ferric_reduct"/>
    <property type="match status" value="1"/>
</dbReference>
<proteinExistence type="predicted"/>
<dbReference type="InterPro" id="IPR018247">
    <property type="entry name" value="EF_Hand_1_Ca_BS"/>
</dbReference>
<dbReference type="OrthoDB" id="6019201at2759"/>
<keyword evidence="7" id="KW-0521">NADP</keyword>
<evidence type="ECO:0000256" key="8">
    <source>
        <dbReference type="ARBA" id="ARBA00022989"/>
    </source>
</evidence>
<comment type="caution">
    <text evidence="14">The sequence shown here is derived from an EMBL/GenBank/DDBJ whole genome shotgun (WGS) entry which is preliminary data.</text>
</comment>
<feature type="domain" description="FAD-binding FR-type" evidence="13">
    <location>
        <begin position="729"/>
        <end position="834"/>
    </location>
</feature>
<dbReference type="CDD" id="cd00051">
    <property type="entry name" value="EFh"/>
    <property type="match status" value="2"/>
</dbReference>
<dbReference type="InterPro" id="IPR011992">
    <property type="entry name" value="EF-hand-dom_pair"/>
</dbReference>
<dbReference type="InterPro" id="IPR017927">
    <property type="entry name" value="FAD-bd_FR_type"/>
</dbReference>
<reference evidence="14" key="1">
    <citation type="submission" date="2021-04" db="EMBL/GenBank/DDBJ databases">
        <authorList>
            <consortium name="Molecular Ecology Group"/>
        </authorList>
    </citation>
    <scope>NUCLEOTIDE SEQUENCE</scope>
</reference>
<dbReference type="GO" id="GO:0005509">
    <property type="term" value="F:calcium ion binding"/>
    <property type="evidence" value="ECO:0007669"/>
    <property type="project" value="InterPro"/>
</dbReference>
<keyword evidence="5" id="KW-0274">FAD</keyword>
<dbReference type="Proteomes" id="UP000678393">
    <property type="component" value="Unassembled WGS sequence"/>
</dbReference>
<keyword evidence="8 11" id="KW-1133">Transmembrane helix</keyword>